<reference evidence="1" key="1">
    <citation type="submission" date="2020-10" db="EMBL/GenBank/DDBJ databases">
        <authorList>
            <person name="Gilroy R."/>
        </authorList>
    </citation>
    <scope>NUCLEOTIDE SEQUENCE</scope>
    <source>
        <strain evidence="1">10532</strain>
    </source>
</reference>
<evidence type="ECO:0000313" key="1">
    <source>
        <dbReference type="EMBL" id="MBO8457115.1"/>
    </source>
</evidence>
<evidence type="ECO:0000313" key="2">
    <source>
        <dbReference type="Proteomes" id="UP000823638"/>
    </source>
</evidence>
<sequence>MDKLTDVKKYRDTMCPECRNDVKLLGAILKVQDISLELIKNERELIKTIKEINKNNPNRQATEKERYAFAEARNPQIFQETENLKRKLVDAHRELADIKIAKKCVNKFSHDCSPDSCQGTETCKWPE</sequence>
<dbReference type="EMBL" id="JADIMM010000031">
    <property type="protein sequence ID" value="MBO8457115.1"/>
    <property type="molecule type" value="Genomic_DNA"/>
</dbReference>
<reference evidence="1" key="2">
    <citation type="journal article" date="2021" name="PeerJ">
        <title>Extensive microbial diversity within the chicken gut microbiome revealed by metagenomics and culture.</title>
        <authorList>
            <person name="Gilroy R."/>
            <person name="Ravi A."/>
            <person name="Getino M."/>
            <person name="Pursley I."/>
            <person name="Horton D.L."/>
            <person name="Alikhan N.F."/>
            <person name="Baker D."/>
            <person name="Gharbi K."/>
            <person name="Hall N."/>
            <person name="Watson M."/>
            <person name="Adriaenssens E.M."/>
            <person name="Foster-Nyarko E."/>
            <person name="Jarju S."/>
            <person name="Secka A."/>
            <person name="Antonio M."/>
            <person name="Oren A."/>
            <person name="Chaudhuri R.R."/>
            <person name="La Ragione R."/>
            <person name="Hildebrand F."/>
            <person name="Pallen M.J."/>
        </authorList>
    </citation>
    <scope>NUCLEOTIDE SEQUENCE</scope>
    <source>
        <strain evidence="1">10532</strain>
    </source>
</reference>
<protein>
    <submittedName>
        <fullName evidence="1">Uncharacterized protein</fullName>
    </submittedName>
</protein>
<proteinExistence type="predicted"/>
<name>A0A9D9N1V6_9SPIR</name>
<organism evidence="1 2">
    <name type="scientific">Candidatus Gallitreponema excrementavium</name>
    <dbReference type="NCBI Taxonomy" id="2840840"/>
    <lineage>
        <taxon>Bacteria</taxon>
        <taxon>Pseudomonadati</taxon>
        <taxon>Spirochaetota</taxon>
        <taxon>Spirochaetia</taxon>
        <taxon>Spirochaetales</taxon>
        <taxon>Candidatus Gallitreponema</taxon>
    </lineage>
</organism>
<dbReference type="AlphaFoldDB" id="A0A9D9N1V6"/>
<gene>
    <name evidence="1" type="ORF">IAA81_02665</name>
</gene>
<dbReference type="Proteomes" id="UP000823638">
    <property type="component" value="Unassembled WGS sequence"/>
</dbReference>
<comment type="caution">
    <text evidence="1">The sequence shown here is derived from an EMBL/GenBank/DDBJ whole genome shotgun (WGS) entry which is preliminary data.</text>
</comment>
<accession>A0A9D9N1V6</accession>